<dbReference type="ExpressionAtlas" id="F2DUU2">
    <property type="expression patterns" value="baseline and differential"/>
</dbReference>
<accession>F2DUU2</accession>
<name>F2DUU2_HORVV</name>
<reference evidence="1" key="1">
    <citation type="journal article" date="2011" name="Plant Physiol.">
        <title>Comprehensive sequence analysis of 24,783 barley full-length cDNAs derived from 12 clone libraries.</title>
        <authorList>
            <person name="Matsumoto T."/>
            <person name="Tanaka T."/>
            <person name="Sakai H."/>
            <person name="Amano N."/>
            <person name="Kanamori H."/>
            <person name="Kurita K."/>
            <person name="Kikuta A."/>
            <person name="Kamiya K."/>
            <person name="Yamamoto M."/>
            <person name="Ikawa H."/>
            <person name="Fujii N."/>
            <person name="Hori K."/>
            <person name="Itoh T."/>
            <person name="Sato K."/>
        </authorList>
    </citation>
    <scope>NUCLEOTIDE SEQUENCE</scope>
    <source>
        <tissue evidence="1">Shoot and root</tissue>
    </source>
</reference>
<proteinExistence type="evidence at transcript level"/>
<dbReference type="PROSITE" id="PS50076">
    <property type="entry name" value="DNAJ_2"/>
    <property type="match status" value="1"/>
</dbReference>
<dbReference type="Gene3D" id="1.10.287.110">
    <property type="entry name" value="DnaJ domain"/>
    <property type="match status" value="1"/>
</dbReference>
<dbReference type="GO" id="GO:0005783">
    <property type="term" value="C:endoplasmic reticulum"/>
    <property type="evidence" value="ECO:0007669"/>
    <property type="project" value="UniProtKB-ARBA"/>
</dbReference>
<sequence>MNFSVGAGCSGDGGGEGGRVQAERWLEIAAKLLAARDLVGCKRFAERAVEADPLLSGADELLAVADVLLASQAMLYTGEPDPFAVLQVPSKTTDHGAISRAFRRLALLLQSSNPHPGADVALRIVNDAYALLSDPSRRPLRSSPLVSPTRRIWVATGSHFTRSSLGTMHQVVGVPLVGTIVTMVEAAMTGSHRMGALVVDHPEVGSRRQLLARRLGRGPRGVHLVVVWRAALMHRCLDRMGGLRVRMVKVDSGRR</sequence>
<dbReference type="CDD" id="cd06257">
    <property type="entry name" value="DnaJ"/>
    <property type="match status" value="1"/>
</dbReference>
<dbReference type="PANTHER" id="PTHR45496:SF5">
    <property type="entry name" value="DNAJ DOMAIN CONTAINING PROTEIN, EXPRESSED"/>
    <property type="match status" value="1"/>
</dbReference>
<dbReference type="SMART" id="SM00271">
    <property type="entry name" value="DnaJ"/>
    <property type="match status" value="1"/>
</dbReference>
<dbReference type="PANTHER" id="PTHR45496">
    <property type="entry name" value="CHAPERONE DNAJ-DOMAIN SUPERFAMILY PROTEIN"/>
    <property type="match status" value="1"/>
</dbReference>
<organism evidence="1">
    <name type="scientific">Hordeum vulgare subsp. vulgare</name>
    <name type="common">Domesticated barley</name>
    <dbReference type="NCBI Taxonomy" id="112509"/>
    <lineage>
        <taxon>Eukaryota</taxon>
        <taxon>Viridiplantae</taxon>
        <taxon>Streptophyta</taxon>
        <taxon>Embryophyta</taxon>
        <taxon>Tracheophyta</taxon>
        <taxon>Spermatophyta</taxon>
        <taxon>Magnoliopsida</taxon>
        <taxon>Liliopsida</taxon>
        <taxon>Poales</taxon>
        <taxon>Poaceae</taxon>
        <taxon>BOP clade</taxon>
        <taxon>Pooideae</taxon>
        <taxon>Triticodae</taxon>
        <taxon>Triticeae</taxon>
        <taxon>Hordeinae</taxon>
        <taxon>Hordeum</taxon>
    </lineage>
</organism>
<dbReference type="InterPro" id="IPR036869">
    <property type="entry name" value="J_dom_sf"/>
</dbReference>
<dbReference type="InterPro" id="IPR053052">
    <property type="entry name" value="Imprinting_Balance_Reg"/>
</dbReference>
<evidence type="ECO:0000313" key="1">
    <source>
        <dbReference type="EMBL" id="BAJ98863.1"/>
    </source>
</evidence>
<dbReference type="SUPFAM" id="SSF46565">
    <property type="entry name" value="Chaperone J-domain"/>
    <property type="match status" value="1"/>
</dbReference>
<protein>
    <submittedName>
        <fullName evidence="1">Predicted protein</fullName>
    </submittedName>
</protein>
<dbReference type="EMBL" id="AK367660">
    <property type="protein sequence ID" value="BAJ98863.1"/>
    <property type="molecule type" value="mRNA"/>
</dbReference>
<dbReference type="InterPro" id="IPR001623">
    <property type="entry name" value="DnaJ_domain"/>
</dbReference>
<dbReference type="AlphaFoldDB" id="F2DUU2"/>